<accession>A0A940T3I4</accession>
<protein>
    <submittedName>
        <fullName evidence="1">Uncharacterized protein</fullName>
    </submittedName>
</protein>
<organism evidence="1 2">
    <name type="scientific">Leucobacter exalbidus</name>
    <dbReference type="NCBI Taxonomy" id="662960"/>
    <lineage>
        <taxon>Bacteria</taxon>
        <taxon>Bacillati</taxon>
        <taxon>Actinomycetota</taxon>
        <taxon>Actinomycetes</taxon>
        <taxon>Micrococcales</taxon>
        <taxon>Microbacteriaceae</taxon>
        <taxon>Leucobacter</taxon>
    </lineage>
</organism>
<name>A0A940T3I4_9MICO</name>
<proteinExistence type="predicted"/>
<dbReference type="Proteomes" id="UP000675163">
    <property type="component" value="Unassembled WGS sequence"/>
</dbReference>
<evidence type="ECO:0000313" key="2">
    <source>
        <dbReference type="Proteomes" id="UP000675163"/>
    </source>
</evidence>
<dbReference type="AlphaFoldDB" id="A0A940T3I4"/>
<comment type="caution">
    <text evidence="1">The sequence shown here is derived from an EMBL/GenBank/DDBJ whole genome shotgun (WGS) entry which is preliminary data.</text>
</comment>
<keyword evidence="2" id="KW-1185">Reference proteome</keyword>
<gene>
    <name evidence="1" type="ORF">JOF28_001080</name>
</gene>
<reference evidence="1" key="1">
    <citation type="submission" date="2021-02" db="EMBL/GenBank/DDBJ databases">
        <title>Sequencing the genomes of 1000 actinobacteria strains.</title>
        <authorList>
            <person name="Klenk H.-P."/>
        </authorList>
    </citation>
    <scope>NUCLEOTIDE SEQUENCE</scope>
    <source>
        <strain evidence="1">DSM 22850</strain>
    </source>
</reference>
<dbReference type="RefSeq" id="WP_209704852.1">
    <property type="nucleotide sequence ID" value="NZ_JAFIDA010000001.1"/>
</dbReference>
<evidence type="ECO:0000313" key="1">
    <source>
        <dbReference type="EMBL" id="MBP1325848.1"/>
    </source>
</evidence>
<sequence length="85" mass="9253">MNDQLQKPFESGRVPLEPEIVTSRRALIDVIIGLSNHRDALTVLGDHAVIEVTQHIPALPPDDTTRDADLGVIPQLLGADPVLEE</sequence>
<dbReference type="EMBL" id="JAFIDA010000001">
    <property type="protein sequence ID" value="MBP1325848.1"/>
    <property type="molecule type" value="Genomic_DNA"/>
</dbReference>